<dbReference type="Pfam" id="PF01832">
    <property type="entry name" value="Glucosaminidase"/>
    <property type="match status" value="1"/>
</dbReference>
<evidence type="ECO:0000256" key="1">
    <source>
        <dbReference type="ARBA" id="ARBA00010266"/>
    </source>
</evidence>
<name>A0A5C4TH29_FRUSA</name>
<dbReference type="Gene3D" id="1.10.530.10">
    <property type="match status" value="1"/>
</dbReference>
<feature type="domain" description="Mannosyl-glycoprotein endo-beta-N-acetylglucosamidase-like" evidence="3">
    <location>
        <begin position="18"/>
        <end position="166"/>
    </location>
</feature>
<gene>
    <name evidence="4" type="ORF">DID87_07050</name>
</gene>
<comment type="caution">
    <text evidence="4">The sequence shown here is derived from an EMBL/GenBank/DDBJ whole genome shotgun (WGS) entry which is preliminary data.</text>
</comment>
<keyword evidence="2" id="KW-0378">Hydrolase</keyword>
<dbReference type="InterPro" id="IPR051056">
    <property type="entry name" value="Glycosyl_Hydrolase_73"/>
</dbReference>
<dbReference type="PANTHER" id="PTHR33308">
    <property type="entry name" value="PEPTIDOGLYCAN HYDROLASE FLGJ"/>
    <property type="match status" value="1"/>
</dbReference>
<evidence type="ECO:0000313" key="4">
    <source>
        <dbReference type="EMBL" id="TNK89739.1"/>
    </source>
</evidence>
<accession>A0A5C4TH29</accession>
<dbReference type="Gene3D" id="2.10.70.40">
    <property type="entry name" value="peptidoglycan hydrolase"/>
    <property type="match status" value="1"/>
</dbReference>
<protein>
    <recommendedName>
        <fullName evidence="3">Mannosyl-glycoprotein endo-beta-N-acetylglucosamidase-like domain-containing protein</fullName>
    </recommendedName>
</protein>
<dbReference type="InterPro" id="IPR002901">
    <property type="entry name" value="MGlyc_endo_b_GlcNAc-like_dom"/>
</dbReference>
<dbReference type="PRINTS" id="PR01002">
    <property type="entry name" value="FLGFLGJ"/>
</dbReference>
<evidence type="ECO:0000259" key="3">
    <source>
        <dbReference type="SMART" id="SM00047"/>
    </source>
</evidence>
<dbReference type="PANTHER" id="PTHR33308:SF9">
    <property type="entry name" value="PEPTIDOGLYCAN HYDROLASE FLGJ"/>
    <property type="match status" value="1"/>
</dbReference>
<dbReference type="EMBL" id="QFCR01000049">
    <property type="protein sequence ID" value="TNK89739.1"/>
    <property type="molecule type" value="Genomic_DNA"/>
</dbReference>
<comment type="similarity">
    <text evidence="1">Belongs to the glycosyl hydrolase 73 family.</text>
</comment>
<dbReference type="GO" id="GO:0004040">
    <property type="term" value="F:amidase activity"/>
    <property type="evidence" value="ECO:0007669"/>
    <property type="project" value="InterPro"/>
</dbReference>
<sequence>MVKEHWANIGNEWRYFDGNGQLTSTDFVTSIANGAMQTWYEYGVLPSVSIAQAICESNWGTAAPGNNLFGIKGSYNGQSQLLWTWEVYNGQSVHIKDWFRVYPTVNESVNDHGSFLYENSRYNNLLWDNNYYSVCNKLHQDGYATAPTYANTLINIIHASGLDQFDEGL</sequence>
<dbReference type="AlphaFoldDB" id="A0A5C4TH29"/>
<dbReference type="Proteomes" id="UP000313312">
    <property type="component" value="Unassembled WGS sequence"/>
</dbReference>
<proteinExistence type="inferred from homology"/>
<evidence type="ECO:0000313" key="5">
    <source>
        <dbReference type="Proteomes" id="UP000313312"/>
    </source>
</evidence>
<organism evidence="4 5">
    <name type="scientific">Fructilactobacillus sanfranciscensis</name>
    <name type="common">Lactobacillus sanfranciscensis</name>
    <dbReference type="NCBI Taxonomy" id="1625"/>
    <lineage>
        <taxon>Bacteria</taxon>
        <taxon>Bacillati</taxon>
        <taxon>Bacillota</taxon>
        <taxon>Bacilli</taxon>
        <taxon>Lactobacillales</taxon>
        <taxon>Lactobacillaceae</taxon>
        <taxon>Fructilactobacillus</taxon>
    </lineage>
</organism>
<reference evidence="4 5" key="1">
    <citation type="submission" date="2018-05" db="EMBL/GenBank/DDBJ databases">
        <title>Lactobacillus sanfranciscensis Ah4 draft denome sequence.</title>
        <authorList>
            <person name="Zhang G."/>
        </authorList>
    </citation>
    <scope>NUCLEOTIDE SEQUENCE [LARGE SCALE GENOMIC DNA]</scope>
    <source>
        <strain evidence="4 5">Ah4</strain>
    </source>
</reference>
<evidence type="ECO:0000256" key="2">
    <source>
        <dbReference type="ARBA" id="ARBA00022801"/>
    </source>
</evidence>
<dbReference type="SMART" id="SM00047">
    <property type="entry name" value="LYZ2"/>
    <property type="match status" value="1"/>
</dbReference>